<dbReference type="InterPro" id="IPR029016">
    <property type="entry name" value="GAF-like_dom_sf"/>
</dbReference>
<dbReference type="Proteomes" id="UP001273589">
    <property type="component" value="Unassembled WGS sequence"/>
</dbReference>
<dbReference type="Gene3D" id="3.30.450.40">
    <property type="match status" value="1"/>
</dbReference>
<reference evidence="1" key="1">
    <citation type="journal article" date="2023" name="Microb. Genom.">
        <title>Mesoterricola silvestris gen. nov., sp. nov., Mesoterricola sediminis sp. nov., Geothrix oryzae sp. nov., Geothrix edaphica sp. nov., Geothrix rubra sp. nov., and Geothrix limicola sp. nov., six novel members of Acidobacteriota isolated from soils.</title>
        <authorList>
            <person name="Weisberg A.J."/>
            <person name="Pearce E."/>
            <person name="Kramer C.G."/>
            <person name="Chang J.H."/>
            <person name="Clarke C.R."/>
        </authorList>
    </citation>
    <scope>NUCLEOTIDE SEQUENCE</scope>
    <source>
        <strain evidence="1">ND06-05F</strain>
    </source>
</reference>
<dbReference type="RefSeq" id="WP_319689118.1">
    <property type="nucleotide sequence ID" value="NZ_JARAWN010000009.1"/>
</dbReference>
<dbReference type="AlphaFoldDB" id="A0AAJ2PK05"/>
<evidence type="ECO:0000313" key="2">
    <source>
        <dbReference type="Proteomes" id="UP001273589"/>
    </source>
</evidence>
<accession>A0AAJ2PK05</accession>
<protein>
    <submittedName>
        <fullName evidence="1">Uncharacterized protein</fullName>
    </submittedName>
</protein>
<evidence type="ECO:0000313" key="1">
    <source>
        <dbReference type="EMBL" id="MDX3128779.1"/>
    </source>
</evidence>
<sequence>MVCESTGTGADGPAVGARYPVGRGPLRDGSGQVFAALNVNCHAAETSVERLVEEHLPPPLLQTAGDISADFARVAAVPQA</sequence>
<proteinExistence type="predicted"/>
<name>A0AAJ2PK05_9ACTN</name>
<gene>
    <name evidence="1" type="ORF">PV367_02950</name>
</gene>
<organism evidence="1 2">
    <name type="scientific">Streptomyces europaeiscabiei</name>
    <dbReference type="NCBI Taxonomy" id="146819"/>
    <lineage>
        <taxon>Bacteria</taxon>
        <taxon>Bacillati</taxon>
        <taxon>Actinomycetota</taxon>
        <taxon>Actinomycetes</taxon>
        <taxon>Kitasatosporales</taxon>
        <taxon>Streptomycetaceae</taxon>
        <taxon>Streptomyces</taxon>
    </lineage>
</organism>
<comment type="caution">
    <text evidence="1">The sequence shown here is derived from an EMBL/GenBank/DDBJ whole genome shotgun (WGS) entry which is preliminary data.</text>
</comment>
<dbReference type="EMBL" id="JARAWN010000009">
    <property type="protein sequence ID" value="MDX3128779.1"/>
    <property type="molecule type" value="Genomic_DNA"/>
</dbReference>